<dbReference type="EMBL" id="QJKJ01007555">
    <property type="protein sequence ID" value="RDX82775.1"/>
    <property type="molecule type" value="Genomic_DNA"/>
</dbReference>
<organism evidence="2 3">
    <name type="scientific">Mucuna pruriens</name>
    <name type="common">Velvet bean</name>
    <name type="synonym">Dolichos pruriens</name>
    <dbReference type="NCBI Taxonomy" id="157652"/>
    <lineage>
        <taxon>Eukaryota</taxon>
        <taxon>Viridiplantae</taxon>
        <taxon>Streptophyta</taxon>
        <taxon>Embryophyta</taxon>
        <taxon>Tracheophyta</taxon>
        <taxon>Spermatophyta</taxon>
        <taxon>Magnoliopsida</taxon>
        <taxon>eudicotyledons</taxon>
        <taxon>Gunneridae</taxon>
        <taxon>Pentapetalae</taxon>
        <taxon>rosids</taxon>
        <taxon>fabids</taxon>
        <taxon>Fabales</taxon>
        <taxon>Fabaceae</taxon>
        <taxon>Papilionoideae</taxon>
        <taxon>50 kb inversion clade</taxon>
        <taxon>NPAAA clade</taxon>
        <taxon>indigoferoid/millettioid clade</taxon>
        <taxon>Phaseoleae</taxon>
        <taxon>Mucuna</taxon>
    </lineage>
</organism>
<dbReference type="Proteomes" id="UP000257109">
    <property type="component" value="Unassembled WGS sequence"/>
</dbReference>
<evidence type="ECO:0000256" key="1">
    <source>
        <dbReference type="SAM" id="MobiDB-lite"/>
    </source>
</evidence>
<gene>
    <name evidence="2" type="ORF">CR513_36393</name>
</gene>
<feature type="region of interest" description="Disordered" evidence="1">
    <location>
        <begin position="24"/>
        <end position="57"/>
    </location>
</feature>
<sequence>MLKPENTRYKVDGWRIGQFPRSRAKWVEQPSPDLRRHGCQHDKPQKQGGGGEPWQTERELNDLAEIAALQ</sequence>
<feature type="compositionally biased region" description="Basic and acidic residues" evidence="1">
    <location>
        <begin position="33"/>
        <end position="45"/>
    </location>
</feature>
<name>A0A371FWR5_MUCPR</name>
<proteinExistence type="predicted"/>
<keyword evidence="3" id="KW-1185">Reference proteome</keyword>
<feature type="non-terminal residue" evidence="2">
    <location>
        <position position="1"/>
    </location>
</feature>
<evidence type="ECO:0000313" key="3">
    <source>
        <dbReference type="Proteomes" id="UP000257109"/>
    </source>
</evidence>
<accession>A0A371FWR5</accession>
<evidence type="ECO:0000313" key="2">
    <source>
        <dbReference type="EMBL" id="RDX82775.1"/>
    </source>
</evidence>
<dbReference type="AlphaFoldDB" id="A0A371FWR5"/>
<protein>
    <submittedName>
        <fullName evidence="2">Uncharacterized protein</fullName>
    </submittedName>
</protein>
<comment type="caution">
    <text evidence="2">The sequence shown here is derived from an EMBL/GenBank/DDBJ whole genome shotgun (WGS) entry which is preliminary data.</text>
</comment>
<reference evidence="2" key="1">
    <citation type="submission" date="2018-05" db="EMBL/GenBank/DDBJ databases">
        <title>Draft genome of Mucuna pruriens seed.</title>
        <authorList>
            <person name="Nnadi N.E."/>
            <person name="Vos R."/>
            <person name="Hasami M.H."/>
            <person name="Devisetty U.K."/>
            <person name="Aguiy J.C."/>
        </authorList>
    </citation>
    <scope>NUCLEOTIDE SEQUENCE [LARGE SCALE GENOMIC DNA]</scope>
    <source>
        <strain evidence="2">JCA_2017</strain>
    </source>
</reference>